<evidence type="ECO:0000313" key="1">
    <source>
        <dbReference type="EMBL" id="MFC3980134.1"/>
    </source>
</evidence>
<evidence type="ECO:0000313" key="2">
    <source>
        <dbReference type="Proteomes" id="UP001595698"/>
    </source>
</evidence>
<gene>
    <name evidence="1" type="ORF">ACFOYY_08395</name>
</gene>
<dbReference type="RefSeq" id="WP_386189076.1">
    <property type="nucleotide sequence ID" value="NZ_JBHSBC010000008.1"/>
</dbReference>
<reference evidence="2" key="1">
    <citation type="journal article" date="2019" name="Int. J. Syst. Evol. Microbiol.">
        <title>The Global Catalogue of Microorganisms (GCM) 10K type strain sequencing project: providing services to taxonomists for standard genome sequencing and annotation.</title>
        <authorList>
            <consortium name="The Broad Institute Genomics Platform"/>
            <consortium name="The Broad Institute Genome Sequencing Center for Infectious Disease"/>
            <person name="Wu L."/>
            <person name="Ma J."/>
        </authorList>
    </citation>
    <scope>NUCLEOTIDE SEQUENCE [LARGE SCALE GENOMIC DNA]</scope>
    <source>
        <strain evidence="2">TBRC 7912</strain>
    </source>
</reference>
<protein>
    <submittedName>
        <fullName evidence="1">Carboxymuconolactone decarboxylase family protein</fullName>
    </submittedName>
</protein>
<dbReference type="SUPFAM" id="SSF69118">
    <property type="entry name" value="AhpD-like"/>
    <property type="match status" value="1"/>
</dbReference>
<dbReference type="InterPro" id="IPR029032">
    <property type="entry name" value="AhpD-like"/>
</dbReference>
<dbReference type="Gene3D" id="1.20.1290.10">
    <property type="entry name" value="AhpD-like"/>
    <property type="match status" value="1"/>
</dbReference>
<sequence length="349" mass="36367">METTLLRRVLRKPLRGSLRQVRHVRPVPPARARGLVAEVYTRSEREFGMLAPPVALHSPAPEILAACWMMLRETLLTGGGPGRAVREAVATGVSLGNACPYCAGVHGAALGGLVPPEGGARRDLAPVEEWARASGTRGRATPFPGEQAAEPVGVLVGVAVTFHYLNRMVNVFLDETPLPPRTPGMARGTLMRTLGRLMRPTGGGVEPGGSLDLLPMAPLPGDLSWAAGAPGVAGAFALTASAIEAAGRRSVPGPVRDLLTARLAAWDGGHPGLGGAWAEEAVADLAAEDRPAGRLALLTAFASYRVGEADVDAFRESRGTGDRELVELTAWASMAAARTVGGWTRGESP</sequence>
<dbReference type="Proteomes" id="UP001595698">
    <property type="component" value="Unassembled WGS sequence"/>
</dbReference>
<name>A0ABV8EX44_9ACTN</name>
<proteinExistence type="predicted"/>
<keyword evidence="2" id="KW-1185">Reference proteome</keyword>
<dbReference type="EMBL" id="JBHSBC010000008">
    <property type="protein sequence ID" value="MFC3980134.1"/>
    <property type="molecule type" value="Genomic_DNA"/>
</dbReference>
<organism evidence="1 2">
    <name type="scientific">Streptosporangium jomthongense</name>
    <dbReference type="NCBI Taxonomy" id="1193683"/>
    <lineage>
        <taxon>Bacteria</taxon>
        <taxon>Bacillati</taxon>
        <taxon>Actinomycetota</taxon>
        <taxon>Actinomycetes</taxon>
        <taxon>Streptosporangiales</taxon>
        <taxon>Streptosporangiaceae</taxon>
        <taxon>Streptosporangium</taxon>
    </lineage>
</organism>
<accession>A0ABV8EX44</accession>
<comment type="caution">
    <text evidence="1">The sequence shown here is derived from an EMBL/GenBank/DDBJ whole genome shotgun (WGS) entry which is preliminary data.</text>
</comment>